<proteinExistence type="predicted"/>
<sequence>MKLPMILVAFGPALILGFLVSFTQAFDNPFEYGTRPEPGHLSGVGPRDSPPDYGPPSYGYGYPPPYQYETSTSTATLIISSGSSTFLTSATTISPEALTVTDQPPSTSDKYTTLTYASTVTRSAGTKSGLLGEKLGVGSDRGFDFFQFHRMGAFVFYRGRSNQLRIRDQPKFPFESHICCHSYVDIRHGHKDQYLDLER</sequence>
<evidence type="ECO:0000313" key="4">
    <source>
        <dbReference type="Proteomes" id="UP000002498"/>
    </source>
</evidence>
<gene>
    <name evidence="3" type="ORF">MAA_10949</name>
</gene>
<feature type="chain" id="PRO_5002079033" evidence="2">
    <location>
        <begin position="26"/>
        <end position="199"/>
    </location>
</feature>
<evidence type="ECO:0000256" key="2">
    <source>
        <dbReference type="SAM" id="SignalP"/>
    </source>
</evidence>
<keyword evidence="2" id="KW-0732">Signal</keyword>
<evidence type="ECO:0000256" key="1">
    <source>
        <dbReference type="SAM" id="MobiDB-lite"/>
    </source>
</evidence>
<accession>A0A0B2X970</accession>
<evidence type="ECO:0000313" key="3">
    <source>
        <dbReference type="EMBL" id="KHO11433.1"/>
    </source>
</evidence>
<keyword evidence="4" id="KW-1185">Reference proteome</keyword>
<dbReference type="RefSeq" id="XP_011411196.1">
    <property type="nucleotide sequence ID" value="XM_011412894.1"/>
</dbReference>
<dbReference type="HOGENOM" id="CLU_1372503_0_0_1"/>
<dbReference type="GeneID" id="23632397"/>
<dbReference type="Proteomes" id="UP000002498">
    <property type="component" value="Unassembled WGS sequence"/>
</dbReference>
<dbReference type="AlphaFoldDB" id="A0A0B2X970"/>
<name>A0A0B2X970_METRA</name>
<reference evidence="3 4" key="1">
    <citation type="journal article" date="2011" name="PLoS Genet.">
        <title>Genome sequencing and comparative transcriptomics of the model entomopathogenic fungi Metarhizium anisopliae and M. acridum.</title>
        <authorList>
            <person name="Gao Q."/>
            <person name="Jin K."/>
            <person name="Ying S.H."/>
            <person name="Zhang Y."/>
            <person name="Xiao G."/>
            <person name="Shang Y."/>
            <person name="Duan Z."/>
            <person name="Hu X."/>
            <person name="Xie X.Q."/>
            <person name="Zhou G."/>
            <person name="Peng G."/>
            <person name="Luo Z."/>
            <person name="Huang W."/>
            <person name="Wang B."/>
            <person name="Fang W."/>
            <person name="Wang S."/>
            <person name="Zhong Y."/>
            <person name="Ma L.J."/>
            <person name="St Leger R.J."/>
            <person name="Zhao G.P."/>
            <person name="Pei Y."/>
            <person name="Feng M.G."/>
            <person name="Xia Y."/>
            <person name="Wang C."/>
        </authorList>
    </citation>
    <scope>NUCLEOTIDE SEQUENCE [LARGE SCALE GENOMIC DNA]</scope>
    <source>
        <strain evidence="4">ARSEF 23 / ATCC MYA-3075</strain>
    </source>
</reference>
<dbReference type="EMBL" id="ADNJ02000003">
    <property type="protein sequence ID" value="KHO11433.1"/>
    <property type="molecule type" value="Genomic_DNA"/>
</dbReference>
<dbReference type="KEGG" id="maj:MAA_10949"/>
<comment type="caution">
    <text evidence="3">The sequence shown here is derived from an EMBL/GenBank/DDBJ whole genome shotgun (WGS) entry which is preliminary data.</text>
</comment>
<protein>
    <submittedName>
        <fullName evidence="3">Ribonuclease III</fullName>
    </submittedName>
</protein>
<dbReference type="OrthoDB" id="10362960at2759"/>
<reference evidence="3 4" key="2">
    <citation type="journal article" date="2014" name="Proc. Natl. Acad. Sci. U.S.A.">
        <title>Trajectory and genomic determinants of fungal-pathogen speciation and host adaptation.</title>
        <authorList>
            <person name="Hu X."/>
            <person name="Xiao G."/>
            <person name="Zheng P."/>
            <person name="Shang Y."/>
            <person name="Su Y."/>
            <person name="Zhang X."/>
            <person name="Liu X."/>
            <person name="Zhan S."/>
            <person name="St Leger R.J."/>
            <person name="Wang C."/>
        </authorList>
    </citation>
    <scope>GENOME REANNOTATION</scope>
    <source>
        <strain evidence="4">ARSEF 23 / ATCC MYA-3075</strain>
    </source>
</reference>
<organism evidence="3 4">
    <name type="scientific">Metarhizium robertsii (strain ARSEF 23 / ATCC MYA-3075)</name>
    <name type="common">Metarhizium anisopliae (strain ARSEF 23)</name>
    <dbReference type="NCBI Taxonomy" id="655844"/>
    <lineage>
        <taxon>Eukaryota</taxon>
        <taxon>Fungi</taxon>
        <taxon>Dikarya</taxon>
        <taxon>Ascomycota</taxon>
        <taxon>Pezizomycotina</taxon>
        <taxon>Sordariomycetes</taxon>
        <taxon>Hypocreomycetidae</taxon>
        <taxon>Hypocreales</taxon>
        <taxon>Clavicipitaceae</taxon>
        <taxon>Metarhizium</taxon>
    </lineage>
</organism>
<feature type="signal peptide" evidence="2">
    <location>
        <begin position="1"/>
        <end position="25"/>
    </location>
</feature>
<feature type="region of interest" description="Disordered" evidence="1">
    <location>
        <begin position="33"/>
        <end position="60"/>
    </location>
</feature>